<comment type="caution">
    <text evidence="2">The sequence shown here is derived from an EMBL/GenBank/DDBJ whole genome shotgun (WGS) entry which is preliminary data.</text>
</comment>
<feature type="region of interest" description="Disordered" evidence="1">
    <location>
        <begin position="1"/>
        <end position="24"/>
    </location>
</feature>
<feature type="compositionally biased region" description="Pro residues" evidence="1">
    <location>
        <begin position="878"/>
        <end position="890"/>
    </location>
</feature>
<feature type="compositionally biased region" description="Basic and acidic residues" evidence="1">
    <location>
        <begin position="807"/>
        <end position="822"/>
    </location>
</feature>
<proteinExistence type="predicted"/>
<feature type="compositionally biased region" description="Basic and acidic residues" evidence="1">
    <location>
        <begin position="505"/>
        <end position="524"/>
    </location>
</feature>
<feature type="region of interest" description="Disordered" evidence="1">
    <location>
        <begin position="756"/>
        <end position="890"/>
    </location>
</feature>
<evidence type="ECO:0000256" key="1">
    <source>
        <dbReference type="SAM" id="MobiDB-lite"/>
    </source>
</evidence>
<sequence>MEVIDSHMSEHFSAHPPSHADVDMSGEYYDEEYTMQDATEATNDEEIYDAEIDEQIGQTEVEMDEYTDEVADDEAHMGSYVPPDDATVTDVTVEDVQFRSSPVISATPREVPALPISPHVALDADLLINEAPADALATHSPHSVATLVDDSETVPHGDGAKQDLLNEVIDLTANDNQPQTLSTNPADPANPEPEAEPQLEPEHESEAPQNNLDVNEQELYEGDDLPPIADDSIGQQTIPDQSPDEQEDEDEDATTNADVYEDASDAVNHPNVPEQSNQSIHSPIEEALVINQQVRDDAADSMEPSPPVRLLYKDEAEGIDKVFDIFASSDSGSLDVQLLFDDNRTLFYEPLSSFFVRLRETDYFSGDEWRNAEIGLKMDLGSMDLSINEDHKETESVSLFKLSFIWSGLGLEGPLQLSLCRYSEKFSVQFSRLVEQVEQRDNEGDELNEVRHEDFETGVENEVGDEVDTLQVAGEDKLGHEDEESVHDEEPTQPQLIHSSGESGNTDRPHQAHEGSETHAEERQGTNVVEGQEGTALGVELGPSEPPADDEGTLGQDREPSPTSHLLPEAQNEAEDATAVSDSSDGDKTAKDSLSPRSSTHLSRGKLCCMFSIETTLMVILETDYTEYDADGVQDLAPNLHESTGQWGDDAGAYTLSHIIALKLNRGVPENEYDEYEDYENAEDEQTAGNPLLTASATNESRPDDAKSVMSAPDTRANEPAQTFGLKRNIDELEYEEYDAPPSAPSSPVFTLRLPQMSESSESKTPSLVASDSEDNSSTSGEDSLHSPTMNDNSDPEWSPEPDDLDLPPRDDTPKSRGKGDHGIFAGSPPGPLAQPEPVHPPTGNPNGPVDSVYLRRPHLSAANPVCAGDILPSPRNMTPPPPLAAPNGD</sequence>
<organism evidence="2 3">
    <name type="scientific">Ceratobasidium theobromae</name>
    <dbReference type="NCBI Taxonomy" id="1582974"/>
    <lineage>
        <taxon>Eukaryota</taxon>
        <taxon>Fungi</taxon>
        <taxon>Dikarya</taxon>
        <taxon>Basidiomycota</taxon>
        <taxon>Agaricomycotina</taxon>
        <taxon>Agaricomycetes</taxon>
        <taxon>Cantharellales</taxon>
        <taxon>Ceratobasidiaceae</taxon>
        <taxon>Ceratobasidium</taxon>
    </lineage>
</organism>
<accession>A0A5N5QSV9</accession>
<feature type="compositionally biased region" description="Basic and acidic residues" evidence="1">
    <location>
        <begin position="439"/>
        <end position="455"/>
    </location>
</feature>
<feature type="compositionally biased region" description="Polar residues" evidence="1">
    <location>
        <begin position="492"/>
        <end position="504"/>
    </location>
</feature>
<protein>
    <submittedName>
        <fullName evidence="2">Uncharacterized protein</fullName>
    </submittedName>
</protein>
<name>A0A5N5QSV9_9AGAM</name>
<evidence type="ECO:0000313" key="2">
    <source>
        <dbReference type="EMBL" id="KAB5594852.1"/>
    </source>
</evidence>
<reference evidence="2 3" key="1">
    <citation type="journal article" date="2019" name="Fungal Biol. Biotechnol.">
        <title>Draft genome sequence of fastidious pathogen Ceratobasidium theobromae, which causes vascular-streak dieback in Theobroma cacao.</title>
        <authorList>
            <person name="Ali S.S."/>
            <person name="Asman A."/>
            <person name="Shao J."/>
            <person name="Firmansyah A.P."/>
            <person name="Susilo A.W."/>
            <person name="Rosmana A."/>
            <person name="McMahon P."/>
            <person name="Junaid M."/>
            <person name="Guest D."/>
            <person name="Kheng T.Y."/>
            <person name="Meinhardt L.W."/>
            <person name="Bailey B.A."/>
        </authorList>
    </citation>
    <scope>NUCLEOTIDE SEQUENCE [LARGE SCALE GENOMIC DNA]</scope>
    <source>
        <strain evidence="2 3">CT2</strain>
    </source>
</reference>
<dbReference type="AlphaFoldDB" id="A0A5N5QSV9"/>
<gene>
    <name evidence="2" type="ORF">CTheo_1667</name>
</gene>
<feature type="compositionally biased region" description="Pro residues" evidence="1">
    <location>
        <begin position="829"/>
        <end position="844"/>
    </location>
</feature>
<evidence type="ECO:0000313" key="3">
    <source>
        <dbReference type="Proteomes" id="UP000383932"/>
    </source>
</evidence>
<feature type="region of interest" description="Disordered" evidence="1">
    <location>
        <begin position="174"/>
        <end position="208"/>
    </location>
</feature>
<dbReference type="OrthoDB" id="2507795at2759"/>
<dbReference type="EMBL" id="SSOP01000015">
    <property type="protein sequence ID" value="KAB5594852.1"/>
    <property type="molecule type" value="Genomic_DNA"/>
</dbReference>
<feature type="compositionally biased region" description="Acidic residues" evidence="1">
    <location>
        <begin position="456"/>
        <end position="468"/>
    </location>
</feature>
<feature type="region of interest" description="Disordered" evidence="1">
    <location>
        <begin position="222"/>
        <end position="255"/>
    </location>
</feature>
<feature type="compositionally biased region" description="Polar residues" evidence="1">
    <location>
        <begin position="757"/>
        <end position="793"/>
    </location>
</feature>
<dbReference type="Proteomes" id="UP000383932">
    <property type="component" value="Unassembled WGS sequence"/>
</dbReference>
<feature type="compositionally biased region" description="Basic and acidic residues" evidence="1">
    <location>
        <begin position="1"/>
        <end position="22"/>
    </location>
</feature>
<feature type="compositionally biased region" description="Acidic residues" evidence="1">
    <location>
        <begin position="794"/>
        <end position="806"/>
    </location>
</feature>
<feature type="region of interest" description="Disordered" evidence="1">
    <location>
        <begin position="694"/>
        <end position="726"/>
    </location>
</feature>
<keyword evidence="3" id="KW-1185">Reference proteome</keyword>
<feature type="compositionally biased region" description="Acidic residues" evidence="1">
    <location>
        <begin position="242"/>
        <end position="255"/>
    </location>
</feature>
<feature type="region of interest" description="Disordered" evidence="1">
    <location>
        <begin position="439"/>
        <end position="601"/>
    </location>
</feature>
<feature type="compositionally biased region" description="Polar residues" evidence="1">
    <location>
        <begin position="174"/>
        <end position="184"/>
    </location>
</feature>